<name>A0A1L7WAF9_FUSPR</name>
<dbReference type="InterPro" id="IPR010987">
    <property type="entry name" value="Glutathione-S-Trfase_C-like"/>
</dbReference>
<dbReference type="InterPro" id="IPR004046">
    <property type="entry name" value="GST_C"/>
</dbReference>
<accession>A0A1L7WAF9</accession>
<proteinExistence type="predicted"/>
<dbReference type="Gene3D" id="1.20.1050.10">
    <property type="match status" value="1"/>
</dbReference>
<dbReference type="Pfam" id="PF00043">
    <property type="entry name" value="GST_C"/>
    <property type="match status" value="1"/>
</dbReference>
<dbReference type="Proteomes" id="UP000183971">
    <property type="component" value="Unassembled WGS sequence"/>
</dbReference>
<reference evidence="3" key="1">
    <citation type="journal article" date="2016" name="Genome Biol. Evol.">
        <title>Comparative 'omics' of the Fusarium fujikuroi species complex highlights differences in genetic potential and metabolite synthesis.</title>
        <authorList>
            <person name="Niehaus E.-M."/>
            <person name="Muensterkoetter M."/>
            <person name="Proctor R.H."/>
            <person name="Brown D.W."/>
            <person name="Sharon A."/>
            <person name="Idan Y."/>
            <person name="Oren-Young L."/>
            <person name="Sieber C.M."/>
            <person name="Novak O."/>
            <person name="Pencik A."/>
            <person name="Tarkowska D."/>
            <person name="Hromadova K."/>
            <person name="Freeman S."/>
            <person name="Maymon M."/>
            <person name="Elazar M."/>
            <person name="Youssef S.A."/>
            <person name="El-Shabrawy E.S.M."/>
            <person name="Shalaby A.B.A."/>
            <person name="Houterman P."/>
            <person name="Brock N.L."/>
            <person name="Burkhardt I."/>
            <person name="Tsavkelova E.A."/>
            <person name="Dickschat J.S."/>
            <person name="Galuszka P."/>
            <person name="Gueldener U."/>
            <person name="Tudzynski B."/>
        </authorList>
    </citation>
    <scope>NUCLEOTIDE SEQUENCE [LARGE SCALE GENOMIC DNA]</scope>
    <source>
        <strain evidence="3">ET1</strain>
    </source>
</reference>
<feature type="domain" description="GST C-terminal" evidence="1">
    <location>
        <begin position="1"/>
        <end position="102"/>
    </location>
</feature>
<organism evidence="2 3">
    <name type="scientific">Fusarium proliferatum (strain ET1)</name>
    <name type="common">Orchid endophyte fungus</name>
    <dbReference type="NCBI Taxonomy" id="1227346"/>
    <lineage>
        <taxon>Eukaryota</taxon>
        <taxon>Fungi</taxon>
        <taxon>Dikarya</taxon>
        <taxon>Ascomycota</taxon>
        <taxon>Pezizomycotina</taxon>
        <taxon>Sordariomycetes</taxon>
        <taxon>Hypocreomycetidae</taxon>
        <taxon>Hypocreales</taxon>
        <taxon>Nectriaceae</taxon>
        <taxon>Fusarium</taxon>
        <taxon>Fusarium fujikuroi species complex</taxon>
    </lineage>
</organism>
<dbReference type="PROSITE" id="PS50405">
    <property type="entry name" value="GST_CTER"/>
    <property type="match status" value="1"/>
</dbReference>
<dbReference type="RefSeq" id="XP_031090107.1">
    <property type="nucleotide sequence ID" value="XM_031224893.1"/>
</dbReference>
<dbReference type="InterPro" id="IPR036282">
    <property type="entry name" value="Glutathione-S-Trfase_C_sf"/>
</dbReference>
<dbReference type="PANTHER" id="PTHR44051">
    <property type="entry name" value="GLUTATHIONE S-TRANSFERASE-RELATED"/>
    <property type="match status" value="1"/>
</dbReference>
<sequence>MTWIVWASTELGKKGVALAESQASKSKDQLDKTMSELNEKVRILDNSLHDRDYILGDSYSIVDTHLWATVRWLTYTGLDLAAFPTLEAWKKKIEQRPAIQQL</sequence>
<dbReference type="EMBL" id="FJOF01000017">
    <property type="protein sequence ID" value="CZR49608.1"/>
    <property type="molecule type" value="Genomic_DNA"/>
</dbReference>
<comment type="caution">
    <text evidence="2">The sequence shown here is derived from an EMBL/GenBank/DDBJ whole genome shotgun (WGS) entry which is preliminary data.</text>
</comment>
<dbReference type="SUPFAM" id="SSF47616">
    <property type="entry name" value="GST C-terminal domain-like"/>
    <property type="match status" value="1"/>
</dbReference>
<dbReference type="PANTHER" id="PTHR44051:SF8">
    <property type="entry name" value="GLUTATHIONE S-TRANSFERASE GSTA"/>
    <property type="match status" value="1"/>
</dbReference>
<protein>
    <recommendedName>
        <fullName evidence="1">GST C-terminal domain-containing protein</fullName>
    </recommendedName>
</protein>
<evidence type="ECO:0000313" key="2">
    <source>
        <dbReference type="EMBL" id="CZR49608.1"/>
    </source>
</evidence>
<dbReference type="VEuPathDB" id="FungiDB:FPRO_15966"/>
<evidence type="ECO:0000259" key="1">
    <source>
        <dbReference type="PROSITE" id="PS50405"/>
    </source>
</evidence>
<dbReference type="AlphaFoldDB" id="A0A1L7WAF9"/>
<keyword evidence="3" id="KW-1185">Reference proteome</keyword>
<dbReference type="GeneID" id="42060821"/>
<evidence type="ECO:0000313" key="3">
    <source>
        <dbReference type="Proteomes" id="UP000183971"/>
    </source>
</evidence>
<gene>
    <name evidence="2" type="ORF">FPRO_15966</name>
</gene>